<dbReference type="PANTHER" id="PTHR43289">
    <property type="entry name" value="MITOGEN-ACTIVATED PROTEIN KINASE KINASE KINASE 20-RELATED"/>
    <property type="match status" value="1"/>
</dbReference>
<evidence type="ECO:0000256" key="4">
    <source>
        <dbReference type="ARBA" id="ARBA00022741"/>
    </source>
</evidence>
<dbReference type="InterPro" id="IPR000719">
    <property type="entry name" value="Prot_kinase_dom"/>
</dbReference>
<evidence type="ECO:0000256" key="3">
    <source>
        <dbReference type="ARBA" id="ARBA00022729"/>
    </source>
</evidence>
<feature type="domain" description="Protein kinase" evidence="8">
    <location>
        <begin position="16"/>
        <end position="276"/>
    </location>
</feature>
<feature type="binding site" evidence="7">
    <location>
        <position position="44"/>
    </location>
    <ligand>
        <name>ATP</name>
        <dbReference type="ChEBI" id="CHEBI:30616"/>
    </ligand>
</feature>
<sequence>MSEALRPSDPSSVGGFRLLRRLGAGGMGMVYLGRSEAGALAAVKVIRAESAADDGFRARFAREAELAGRVDSPWVVPVLGADATAHDPWLATGFVAGPSLAEAVGEHGPLPESAVRVLGSLLGEALAAVHAAGLVHRDVKPGNVLLAVNGPRLIDFGIARAADDTALTASGMVVGTPGFLAPEQARGEDASPASDVFALGCVLAYAATGRPPFGTGTPDALLYRTVHDDPDLGGVTGELRETLDACLASEPELRPSPEELRLRLAADVPESPSAWLPDPVARTVATRSAESLALPDIEPTVVDDPEQPQPSHTSRRRLLVVGGALLLAGGGTGAAVWASGRDDDGKQNKAATRPSYVLGVQVSRTGDRTAVSRACERAARLAVAEHNATAGRAFDLRVRVLDDRGELDRATEVAHQLAADKDVVAVLGPVTELTMRSASRVYAAAKLTNVSSATGQNDYYIWSPTVTFQTGAAEPAQGTGIALQALFAGKTGRRLGVVIDRSGGSVMHDQGSILVVQWRSALKGQVVPRIVAEDTDDAPGAVSYVLSQGVDDFAYLGPLDATVRAARQVSATGFTGSRWMSHLLYGTDFPKLAGAASEGWLLVTSVVDPTALKTKEAERFTAAWRKRFGDAPDPYGTEAYDSVRMVLREFARTVPSGGGRPNRVSLATRLHKATYHGISHTYSFSDYNQFATTSQNMGAETYVHQVHDGRFQQVGPVMPKQETE</sequence>
<dbReference type="InterPro" id="IPR011009">
    <property type="entry name" value="Kinase-like_dom_sf"/>
</dbReference>
<dbReference type="EC" id="2.7.11.1" evidence="9"/>
<keyword evidence="2 9" id="KW-0808">Transferase</keyword>
<dbReference type="EMBL" id="JARXVH010000002">
    <property type="protein sequence ID" value="MDH6214212.1"/>
    <property type="molecule type" value="Genomic_DNA"/>
</dbReference>
<dbReference type="GO" id="GO:0004674">
    <property type="term" value="F:protein serine/threonine kinase activity"/>
    <property type="evidence" value="ECO:0007669"/>
    <property type="project" value="UniProtKB-EC"/>
</dbReference>
<keyword evidence="4 7" id="KW-0547">Nucleotide-binding</keyword>
<dbReference type="Pfam" id="PF00069">
    <property type="entry name" value="Pkinase"/>
    <property type="match status" value="1"/>
</dbReference>
<evidence type="ECO:0000313" key="9">
    <source>
        <dbReference type="EMBL" id="MDH6214212.1"/>
    </source>
</evidence>
<keyword evidence="5" id="KW-0418">Kinase</keyword>
<dbReference type="InterPro" id="IPR008271">
    <property type="entry name" value="Ser/Thr_kinase_AS"/>
</dbReference>
<evidence type="ECO:0000313" key="10">
    <source>
        <dbReference type="Proteomes" id="UP001160499"/>
    </source>
</evidence>
<dbReference type="RefSeq" id="WP_280875267.1">
    <property type="nucleotide sequence ID" value="NZ_JARXVH010000002.1"/>
</dbReference>
<dbReference type="Gene3D" id="1.10.510.10">
    <property type="entry name" value="Transferase(Phosphotransferase) domain 1"/>
    <property type="match status" value="1"/>
</dbReference>
<dbReference type="SUPFAM" id="SSF53822">
    <property type="entry name" value="Periplasmic binding protein-like I"/>
    <property type="match status" value="1"/>
</dbReference>
<dbReference type="Pfam" id="PF13458">
    <property type="entry name" value="Peripla_BP_6"/>
    <property type="match status" value="1"/>
</dbReference>
<dbReference type="Gene3D" id="3.30.200.20">
    <property type="entry name" value="Phosphorylase Kinase, domain 1"/>
    <property type="match status" value="1"/>
</dbReference>
<organism evidence="9 10">
    <name type="scientific">Streptomyces pseudovenezuelae</name>
    <dbReference type="NCBI Taxonomy" id="67350"/>
    <lineage>
        <taxon>Bacteria</taxon>
        <taxon>Bacillati</taxon>
        <taxon>Actinomycetota</taxon>
        <taxon>Actinomycetes</taxon>
        <taxon>Kitasatosporales</taxon>
        <taxon>Streptomycetaceae</taxon>
        <taxon>Streptomyces</taxon>
        <taxon>Streptomyces aurantiacus group</taxon>
    </lineage>
</organism>
<comment type="similarity">
    <text evidence="1">Belongs to the leucine-binding protein family.</text>
</comment>
<comment type="caution">
    <text evidence="9">The sequence shown here is derived from an EMBL/GenBank/DDBJ whole genome shotgun (WGS) entry which is preliminary data.</text>
</comment>
<accession>A0ABT6LD29</accession>
<evidence type="ECO:0000256" key="7">
    <source>
        <dbReference type="PROSITE-ProRule" id="PRU10141"/>
    </source>
</evidence>
<dbReference type="PROSITE" id="PS00108">
    <property type="entry name" value="PROTEIN_KINASE_ST"/>
    <property type="match status" value="1"/>
</dbReference>
<dbReference type="SUPFAM" id="SSF56112">
    <property type="entry name" value="Protein kinase-like (PK-like)"/>
    <property type="match status" value="1"/>
</dbReference>
<protein>
    <submittedName>
        <fullName evidence="9">ABC-type branched-subunit amino acid transport system substrate-binding protein</fullName>
        <ecNumber evidence="9">2.7.11.1</ecNumber>
    </submittedName>
</protein>
<dbReference type="Gene3D" id="3.40.50.2300">
    <property type="match status" value="2"/>
</dbReference>
<dbReference type="PROSITE" id="PS00107">
    <property type="entry name" value="PROTEIN_KINASE_ATP"/>
    <property type="match status" value="1"/>
</dbReference>
<evidence type="ECO:0000256" key="2">
    <source>
        <dbReference type="ARBA" id="ARBA00022679"/>
    </source>
</evidence>
<evidence type="ECO:0000256" key="6">
    <source>
        <dbReference type="ARBA" id="ARBA00022840"/>
    </source>
</evidence>
<dbReference type="PANTHER" id="PTHR43289:SF34">
    <property type="entry name" value="SERINE_THREONINE-PROTEIN KINASE YBDM-RELATED"/>
    <property type="match status" value="1"/>
</dbReference>
<keyword evidence="10" id="KW-1185">Reference proteome</keyword>
<evidence type="ECO:0000256" key="1">
    <source>
        <dbReference type="ARBA" id="ARBA00010062"/>
    </source>
</evidence>
<evidence type="ECO:0000259" key="8">
    <source>
        <dbReference type="PROSITE" id="PS50011"/>
    </source>
</evidence>
<proteinExistence type="inferred from homology"/>
<dbReference type="InterPro" id="IPR028081">
    <property type="entry name" value="Leu-bd"/>
</dbReference>
<dbReference type="PROSITE" id="PS50011">
    <property type="entry name" value="PROTEIN_KINASE_DOM"/>
    <property type="match status" value="1"/>
</dbReference>
<reference evidence="9 10" key="1">
    <citation type="submission" date="2023-04" db="EMBL/GenBank/DDBJ databases">
        <title>Forest soil microbial communities from Buena Vista Peninsula, Colon Province, Panama.</title>
        <authorList>
            <person name="Bouskill N."/>
        </authorList>
    </citation>
    <scope>NUCLEOTIDE SEQUENCE [LARGE SCALE GENOMIC DNA]</scope>
    <source>
        <strain evidence="9 10">GGS1</strain>
    </source>
</reference>
<gene>
    <name evidence="9" type="ORF">M2283_001495</name>
</gene>
<dbReference type="InterPro" id="IPR028082">
    <property type="entry name" value="Peripla_BP_I"/>
</dbReference>
<dbReference type="Proteomes" id="UP001160499">
    <property type="component" value="Unassembled WGS sequence"/>
</dbReference>
<name>A0ABT6LD29_9ACTN</name>
<keyword evidence="3" id="KW-0732">Signal</keyword>
<keyword evidence="6 7" id="KW-0067">ATP-binding</keyword>
<dbReference type="InterPro" id="IPR017441">
    <property type="entry name" value="Protein_kinase_ATP_BS"/>
</dbReference>
<dbReference type="SMART" id="SM00220">
    <property type="entry name" value="S_TKc"/>
    <property type="match status" value="1"/>
</dbReference>
<evidence type="ECO:0000256" key="5">
    <source>
        <dbReference type="ARBA" id="ARBA00022777"/>
    </source>
</evidence>
<dbReference type="CDD" id="cd14014">
    <property type="entry name" value="STKc_PknB_like"/>
    <property type="match status" value="1"/>
</dbReference>